<feature type="domain" description="VOC" evidence="2">
    <location>
        <begin position="2"/>
        <end position="125"/>
    </location>
</feature>
<dbReference type="Pfam" id="PF00903">
    <property type="entry name" value="Glyoxalase"/>
    <property type="match status" value="1"/>
</dbReference>
<dbReference type="Proteomes" id="UP000229342">
    <property type="component" value="Unassembled WGS sequence"/>
</dbReference>
<dbReference type="PANTHER" id="PTHR36113">
    <property type="entry name" value="LYASE, PUTATIVE-RELATED-RELATED"/>
    <property type="match status" value="1"/>
</dbReference>
<gene>
    <name evidence="3" type="ORF">COV91_05580</name>
</gene>
<dbReference type="InterPro" id="IPR004360">
    <property type="entry name" value="Glyas_Fos-R_dOase_dom"/>
</dbReference>
<comment type="caution">
    <text evidence="3">The sequence shown here is derived from an EMBL/GenBank/DDBJ whole genome shotgun (WGS) entry which is preliminary data.</text>
</comment>
<dbReference type="InterPro" id="IPR051332">
    <property type="entry name" value="Fosfomycin_Res_Enzymes"/>
</dbReference>
<dbReference type="EMBL" id="PCVG01000076">
    <property type="protein sequence ID" value="PIQ68168.1"/>
    <property type="molecule type" value="Genomic_DNA"/>
</dbReference>
<dbReference type="SUPFAM" id="SSF54593">
    <property type="entry name" value="Glyoxalase/Bleomycin resistance protein/Dihydroxybiphenyl dioxygenase"/>
    <property type="match status" value="1"/>
</dbReference>
<dbReference type="PANTHER" id="PTHR36113:SF6">
    <property type="entry name" value="FOSFOMYCIN RESISTANCE PROTEIN FOSX"/>
    <property type="match status" value="1"/>
</dbReference>
<organism evidence="3 4">
    <name type="scientific">Candidatus Taylorbacteria bacterium CG11_big_fil_rev_8_21_14_0_20_46_11</name>
    <dbReference type="NCBI Taxonomy" id="1975025"/>
    <lineage>
        <taxon>Bacteria</taxon>
        <taxon>Candidatus Tayloriibacteriota</taxon>
    </lineage>
</organism>
<evidence type="ECO:0000259" key="2">
    <source>
        <dbReference type="PROSITE" id="PS51819"/>
    </source>
</evidence>
<dbReference type="PROSITE" id="PS51819">
    <property type="entry name" value="VOC"/>
    <property type="match status" value="1"/>
</dbReference>
<dbReference type="Gene3D" id="3.10.180.10">
    <property type="entry name" value="2,3-Dihydroxybiphenyl 1,2-Dioxygenase, domain 1"/>
    <property type="match status" value="1"/>
</dbReference>
<dbReference type="InterPro" id="IPR037523">
    <property type="entry name" value="VOC_core"/>
</dbReference>
<accession>A0A2H0KA82</accession>
<reference evidence="3 4" key="1">
    <citation type="submission" date="2017-09" db="EMBL/GenBank/DDBJ databases">
        <title>Depth-based differentiation of microbial function through sediment-hosted aquifers and enrichment of novel symbionts in the deep terrestrial subsurface.</title>
        <authorList>
            <person name="Probst A.J."/>
            <person name="Ladd B."/>
            <person name="Jarett J.K."/>
            <person name="Geller-Mcgrath D.E."/>
            <person name="Sieber C.M."/>
            <person name="Emerson J.B."/>
            <person name="Anantharaman K."/>
            <person name="Thomas B.C."/>
            <person name="Malmstrom R."/>
            <person name="Stieglmeier M."/>
            <person name="Klingl A."/>
            <person name="Woyke T."/>
            <person name="Ryan C.M."/>
            <person name="Banfield J.F."/>
        </authorList>
    </citation>
    <scope>NUCLEOTIDE SEQUENCE [LARGE SCALE GENOMIC DNA]</scope>
    <source>
        <strain evidence="3">CG11_big_fil_rev_8_21_14_0_20_46_11</strain>
    </source>
</reference>
<dbReference type="AlphaFoldDB" id="A0A2H0KA82"/>
<proteinExistence type="predicted"/>
<dbReference type="InterPro" id="IPR029068">
    <property type="entry name" value="Glyas_Bleomycin-R_OHBP_Dase"/>
</dbReference>
<dbReference type="GO" id="GO:0046872">
    <property type="term" value="F:metal ion binding"/>
    <property type="evidence" value="ECO:0007669"/>
    <property type="project" value="UniProtKB-KW"/>
</dbReference>
<evidence type="ECO:0000313" key="3">
    <source>
        <dbReference type="EMBL" id="PIQ68168.1"/>
    </source>
</evidence>
<evidence type="ECO:0000256" key="1">
    <source>
        <dbReference type="ARBA" id="ARBA00022723"/>
    </source>
</evidence>
<sequence length="126" mass="14331">MEFNHIAITVRNLEESIAFYTKFFGFTSDGSHEKPNGPRFCFLKRDSIRLELFEFKDPIPPEDSQTNLRVIGLRHIAFKVKDIKGIVAQLQKDGLPFDPIRGGTSCKYFAFATDPNGVSIELYEAN</sequence>
<protein>
    <recommendedName>
        <fullName evidence="2">VOC domain-containing protein</fullName>
    </recommendedName>
</protein>
<keyword evidence="1" id="KW-0479">Metal-binding</keyword>
<evidence type="ECO:0000313" key="4">
    <source>
        <dbReference type="Proteomes" id="UP000229342"/>
    </source>
</evidence>
<name>A0A2H0KA82_9BACT</name>